<feature type="compositionally biased region" description="Polar residues" evidence="1">
    <location>
        <begin position="2995"/>
        <end position="3014"/>
    </location>
</feature>
<evidence type="ECO:0000313" key="3">
    <source>
        <dbReference type="Proteomes" id="UP001152799"/>
    </source>
</evidence>
<feature type="compositionally biased region" description="Polar residues" evidence="1">
    <location>
        <begin position="580"/>
        <end position="590"/>
    </location>
</feature>
<dbReference type="EMBL" id="OU892277">
    <property type="protein sequence ID" value="CAG9759404.1"/>
    <property type="molecule type" value="Genomic_DNA"/>
</dbReference>
<feature type="compositionally biased region" description="Polar residues" evidence="1">
    <location>
        <begin position="598"/>
        <end position="611"/>
    </location>
</feature>
<evidence type="ECO:0000313" key="2">
    <source>
        <dbReference type="EMBL" id="CAG9759404.1"/>
    </source>
</evidence>
<feature type="region of interest" description="Disordered" evidence="1">
    <location>
        <begin position="2019"/>
        <end position="2038"/>
    </location>
</feature>
<sequence length="3025" mass="334610">MESQAISPAKMNSKEFQDLIKPWIVMEKLDDILNNKSEAFERKVQALIEVWKSVSELDFSKFRIQNIIKIVDWAKLHALDIVLNGKWRSLKGTFCDDLVKYIGEAQAGLASRNNAFSSRCEKLADVVRSPWEHPVLYKLINIRDVEIGPEEMEFFCVETIYLVSVRLKKLCENRCQDLALNLSTNYLKYKKQATLQNMSLNATDTQLWFIFDIHIALLYKYQEKHMINKELKELPLEEGVLLVRRFTRKRVKIAKIWCNFEKIAMYGCRFFLAKALTCEGDAKQAQIYLLKTYLELSNTETLLEHFILSVRNFTKLADAAGLFVMCEVIHREGSGSKMFHFAIEMFIRAITADMNEIERLKQTNEIAKIKNTSARLAQSFEYLGDLLDHEVKVAREIVLTAFSIYPTQHRFNRILDMARRSGYKVLDTGQGEWKCRLHPPVEPTDDLQWICPECGQWMCEPVLTDPSRVNNIPLQEALQECLLDIPLTIRDDLVVCLSNPRYQILSWGLSWDDLHKLCIFYLNDPEKTKNFVTDLKFIKIKLDYSKFVNIKREPVDEYPGIEKGYEQYLDIDFNPEEENSTVSDNAPISTEDSDENGDNSPLSPSTSNPDTLKSLRMYRPNLKRKNMDGQILIQEKELSQTESKVARIASTDSSMTSEGNSSDYKPQNVLATSYISQILPSCTQSYRNQNCSENFEATTFNNIFNDFDSENNSIDDIELKQAFINAKNAKAADSENNSIDEVELETDKQDIINSKNAMAATLPQLGEQVAQKQLSQVPYQHQLHKVEQFQRAPMQSYTVAKSSLDPNGESLERMKRLKVQIIPLEHPQSPPRKNLVTKQNLTQVLAPSVMKQGFPQTVLESPVSAPTTLNIIPDLQQTPSAPNQLEKNLASMKSAKDLVVLLHRVPELKASLAATQPKFLLPTAKSTIPISTPEPVTIAYADSLLPTPKSTVTCSPELKTSPSTSTIALSTTELNVSFAYKPAFLASLVMSPIELNTVIPEQTICKTEVDLLMSPTELNTVIPEQTICKTEVDLQQTTANTETTTMTSVDFATPLLAGLTTCLPKVDLLPKTTLELEDMPISTTNLVPNMTPKLDNLATSTSAVNLLTASTTALDILNTFKTDLHFSSKFKTEPDVLAMHKAGFKTLPSLPNLSNPSSSTASAVYSVTKWGSSFPQFRACTKPPDTCITTETLATCTTPETLETCTTAATLETCTTAATLETCTTAAATLLTKNLYIPQAPVQIQPETLPNLTSHQDSPTAVVRPVKTLETCTAPEATLTEDTYAPQTHPPQAPVQIQLDTTIPSLTTCKESQTAVVCPAKPRETCKTPEATFLTEDLYPPQTHPPQAPVQIQLDTTISSLTTCQESPTSVVCPVRLISQEVMQTILPGATINQGVCNASVKLEQIQKAPIMAQKVYTIPSSEVRLHKDEVSECDKKTDIQSTKNGQDMASDKIGTDNKTVESASVTIINGADNCSTINNVNTNLSCDNDTNDVPLNDLDEDNIEGHEIVIIVVEELDFPLSETAIFSENEDADIITENLTNIDFTSTNVTAAVLKDIPNSQEIVQENIPEDSLPLDDYSCTLDTASSTSEIKTNNLQVTPSYSQADSKCLNQYESHQKFPKTDVLVQRLESSFVLRDSCNFHKKPKIENLASAIKDNYVKTNKDFQSNISVFSKAKNDRTVKLQFSLDDASESWIPWKWQKTNLKIYSNNRKRKYDSCFKLDNEEKDCKPFSLNFQRSTKQISSPKANVIIANPEYCKLPIILNKYVKKTPFYDFTNYNEIRSKKNTYGRKSYQKYKLVQKTRESIQQPPRILNSEMENFIRSVPGLHDYSEISPTNMTHVVNVVEHGDPRSSTVTNTNTQASTQVTPHIQRIGQAKLDRKTDRYDVDPEPSSSTVMNAPSTSQSTLINILRQDKTSQKSTQPRQTPMVNILSQQIYMPSLDPHQNATVIKVEPEDHADVQATKTVNTNVRIVTTTTQAGATPTTSIPAQGGAILQFICKSSLPKFQQAFGKAVYQPGTTSEVGTSETSATPSEVTNQTQTAAIVETKKAAAKAVPVNVQPITGNVIFRGQVPIGQTVSLIPPGSNTRQLFRITGSTHEQISLVKETVIQNKMSALLAAALQGKPKITEQNGELVEEYSATRITLCRPGSVPPNATRIVKPVQLQIPANVIRTPQPNVSSTTLEQLREFDMVYKQVKERSSNPALPEATPQTTLESSQQQRISFTYVNQVQKYTQLSPVVVVSSYSPIQQAVSPAVSVTSQSGSGSGVTEVATIAVPKVAVKSSKGKSIKSSVVKTSPTTVVPALPKPQQKPQEDEHTTQRIFDILAEYAEQLRNSPDLNNKPAPRRRSNPPTNPSSSASSSPSKKKKKKSTSSSTSNLVETDNEDLTMGSEDSSGGNAVQLSMTDEEQSQSASMTPPESNLEPATSNTTTPRPLIVTDTSSQPRNVIIADSSVGEALKIPSTALLMPGNYIMPVSVVKGGQQIAVVSGGSKILTTVPARSGQNMLLLQSFVNQNKKSGISTVKYSTLQPFSTISQNVTTVTAQTSAILPSNSVSTVSLGQPITLKKFDDKERGNSTELLLTISQPRESVKIDNTEVPQPDSSTNLLHCGAIEVKIEEASSSHLSNNEVFNNIQETNSVATSVIASVIKKDDDEIQTGDSSMKGAGVPRIASVLVNTSTSNGPMLSHTNTRYRKATEGVECTSASTKQFNHNIAKIPPATARVLKNNTVYYAIRTKKAVSKKIDSDMQKQAAIERELRLQKTLSEECEDLGVDEPSTSDLFPEADLLFDSNHSPSYDQSGQRIQGTEAKGKCSLHLFSDDENSEPLRNDLFDYVEYHPPEPGIDQVNGNTISSDSALSCDDSTLLPNCGSMSEVTLNSPISLDYPDNSHKYKYKYTNRKKGEKFNKPPENWQEVTEVTSSEDAMEIVKEDDTLIAVQEETVIDESLTEVEANETDAPKDSVAEAAAARCPIHNSIDIKSPRKALKKICLCFNGTSKSPNTTSAKRRFNSQGPTSCKKVLINKKR</sequence>
<dbReference type="OrthoDB" id="6427254at2759"/>
<dbReference type="Proteomes" id="UP001152799">
    <property type="component" value="Chromosome 1"/>
</dbReference>
<feature type="region of interest" description="Disordered" evidence="1">
    <location>
        <begin position="577"/>
        <end position="614"/>
    </location>
</feature>
<accession>A0A9N9M8C6</accession>
<protein>
    <submittedName>
        <fullName evidence="2">Uncharacterized protein</fullName>
    </submittedName>
</protein>
<feature type="compositionally biased region" description="Low complexity" evidence="1">
    <location>
        <begin position="2290"/>
        <end position="2305"/>
    </location>
</feature>
<feature type="compositionally biased region" description="Basic and acidic residues" evidence="1">
    <location>
        <begin position="1878"/>
        <end position="1888"/>
    </location>
</feature>
<name>A0A9N9M8C6_9CUCU</name>
<feature type="compositionally biased region" description="Low complexity" evidence="1">
    <location>
        <begin position="2019"/>
        <end position="2032"/>
    </location>
</feature>
<feature type="region of interest" description="Disordered" evidence="1">
    <location>
        <begin position="1878"/>
        <end position="1904"/>
    </location>
</feature>
<feature type="region of interest" description="Disordered" evidence="1">
    <location>
        <begin position="2286"/>
        <end position="2318"/>
    </location>
</feature>
<organism evidence="2 3">
    <name type="scientific">Ceutorhynchus assimilis</name>
    <name type="common">cabbage seed weevil</name>
    <dbReference type="NCBI Taxonomy" id="467358"/>
    <lineage>
        <taxon>Eukaryota</taxon>
        <taxon>Metazoa</taxon>
        <taxon>Ecdysozoa</taxon>
        <taxon>Arthropoda</taxon>
        <taxon>Hexapoda</taxon>
        <taxon>Insecta</taxon>
        <taxon>Pterygota</taxon>
        <taxon>Neoptera</taxon>
        <taxon>Endopterygota</taxon>
        <taxon>Coleoptera</taxon>
        <taxon>Polyphaga</taxon>
        <taxon>Cucujiformia</taxon>
        <taxon>Curculionidae</taxon>
        <taxon>Ceutorhynchinae</taxon>
        <taxon>Ceutorhynchus</taxon>
    </lineage>
</organism>
<feature type="region of interest" description="Disordered" evidence="1">
    <location>
        <begin position="2995"/>
        <end position="3015"/>
    </location>
</feature>
<evidence type="ECO:0000256" key="1">
    <source>
        <dbReference type="SAM" id="MobiDB-lite"/>
    </source>
</evidence>
<gene>
    <name evidence="2" type="ORF">CEUTPL_LOCUS156</name>
</gene>
<proteinExistence type="predicted"/>
<feature type="compositionally biased region" description="Polar residues" evidence="1">
    <location>
        <begin position="2392"/>
        <end position="2441"/>
    </location>
</feature>
<feature type="compositionally biased region" description="Polar residues" evidence="1">
    <location>
        <begin position="1892"/>
        <end position="1904"/>
    </location>
</feature>
<reference evidence="2" key="1">
    <citation type="submission" date="2022-01" db="EMBL/GenBank/DDBJ databases">
        <authorList>
            <person name="King R."/>
        </authorList>
    </citation>
    <scope>NUCLEOTIDE SEQUENCE</scope>
</reference>
<keyword evidence="3" id="KW-1185">Reference proteome</keyword>
<feature type="region of interest" description="Disordered" evidence="1">
    <location>
        <begin position="2335"/>
        <end position="2441"/>
    </location>
</feature>